<organism evidence="1 2">
    <name type="scientific">Glycine soja</name>
    <name type="common">Wild soybean</name>
    <dbReference type="NCBI Taxonomy" id="3848"/>
    <lineage>
        <taxon>Eukaryota</taxon>
        <taxon>Viridiplantae</taxon>
        <taxon>Streptophyta</taxon>
        <taxon>Embryophyta</taxon>
        <taxon>Tracheophyta</taxon>
        <taxon>Spermatophyta</taxon>
        <taxon>Magnoliopsida</taxon>
        <taxon>eudicotyledons</taxon>
        <taxon>Gunneridae</taxon>
        <taxon>Pentapetalae</taxon>
        <taxon>rosids</taxon>
        <taxon>fabids</taxon>
        <taxon>Fabales</taxon>
        <taxon>Fabaceae</taxon>
        <taxon>Papilionoideae</taxon>
        <taxon>50 kb inversion clade</taxon>
        <taxon>NPAAA clade</taxon>
        <taxon>indigoferoid/millettioid clade</taxon>
        <taxon>Phaseoleae</taxon>
        <taxon>Glycine</taxon>
        <taxon>Glycine subgen. Soja</taxon>
    </lineage>
</organism>
<protein>
    <submittedName>
        <fullName evidence="1">Uncharacterized protein</fullName>
    </submittedName>
</protein>
<comment type="caution">
    <text evidence="1">The sequence shown here is derived from an EMBL/GenBank/DDBJ whole genome shotgun (WGS) entry which is preliminary data.</text>
</comment>
<name>A0A445JKC1_GLYSO</name>
<evidence type="ECO:0000313" key="1">
    <source>
        <dbReference type="EMBL" id="RZB98854.1"/>
    </source>
</evidence>
<dbReference type="EMBL" id="QZWG01000008">
    <property type="protein sequence ID" value="RZB98854.1"/>
    <property type="molecule type" value="Genomic_DNA"/>
</dbReference>
<dbReference type="Proteomes" id="UP000289340">
    <property type="component" value="Chromosome 8"/>
</dbReference>
<gene>
    <name evidence="1" type="ORF">D0Y65_021643</name>
</gene>
<sequence length="87" mass="10151">MRVESADRKFCRVRDVRRTAAARASINRRTALQKVVRWRRTAYTSKRIARAKLAECGLTQWEHGLTRWERGGEPRGTSQVATLFDIY</sequence>
<evidence type="ECO:0000313" key="2">
    <source>
        <dbReference type="Proteomes" id="UP000289340"/>
    </source>
</evidence>
<accession>A0A445JKC1</accession>
<keyword evidence="2" id="KW-1185">Reference proteome</keyword>
<reference evidence="1 2" key="1">
    <citation type="submission" date="2018-09" db="EMBL/GenBank/DDBJ databases">
        <title>A high-quality reference genome of wild soybean provides a powerful tool to mine soybean genomes.</title>
        <authorList>
            <person name="Xie M."/>
            <person name="Chung C.Y.L."/>
            <person name="Li M.-W."/>
            <person name="Wong F.-L."/>
            <person name="Chan T.-F."/>
            <person name="Lam H.-M."/>
        </authorList>
    </citation>
    <scope>NUCLEOTIDE SEQUENCE [LARGE SCALE GENOMIC DNA]</scope>
    <source>
        <strain evidence="2">cv. W05</strain>
        <tissue evidence="1">Hypocotyl of etiolated seedlings</tissue>
    </source>
</reference>
<proteinExistence type="predicted"/>
<dbReference type="AlphaFoldDB" id="A0A445JKC1"/>